<keyword evidence="3" id="KW-1185">Reference proteome</keyword>
<dbReference type="Gene3D" id="1.20.1290.10">
    <property type="entry name" value="AhpD-like"/>
    <property type="match status" value="1"/>
</dbReference>
<protein>
    <submittedName>
        <fullName evidence="2">Carboxymuconolactone decarboxylase family protein</fullName>
    </submittedName>
</protein>
<feature type="signal peptide" evidence="1">
    <location>
        <begin position="1"/>
        <end position="26"/>
    </location>
</feature>
<evidence type="ECO:0000256" key="1">
    <source>
        <dbReference type="SAM" id="SignalP"/>
    </source>
</evidence>
<comment type="caution">
    <text evidence="2">The sequence shown here is derived from an EMBL/GenBank/DDBJ whole genome shotgun (WGS) entry which is preliminary data.</text>
</comment>
<dbReference type="PANTHER" id="PTHR34846:SF11">
    <property type="entry name" value="4-CARBOXYMUCONOLACTONE DECARBOXYLASE FAMILY PROTEIN (AFU_ORTHOLOGUE AFUA_6G11590)"/>
    <property type="match status" value="1"/>
</dbReference>
<dbReference type="EMBL" id="WNLA01000017">
    <property type="protein sequence ID" value="MTW04773.1"/>
    <property type="molecule type" value="Genomic_DNA"/>
</dbReference>
<sequence>MVCHLRKALYAGAALINLALSQVTHAADRLPVIPAEQYSAEQKQAVAEYEAVRKAHIFGPFEVMLHSPAMMTNAREVGDYMKAGSAIPRNLAELAILYIAKDWSQDYVWFQHVPLALKAGLSQSHVDALGIGQKPANMSDDEDATYAFVNELVRNRQVSDQTFDRIKGRFGNKGVVDLTSLTAFYVHLSMQLNVAKFKLPQGAAGIPRHAEVGKP</sequence>
<dbReference type="SUPFAM" id="SSF69118">
    <property type="entry name" value="AhpD-like"/>
    <property type="match status" value="1"/>
</dbReference>
<proteinExistence type="predicted"/>
<evidence type="ECO:0000313" key="2">
    <source>
        <dbReference type="EMBL" id="MTW04773.1"/>
    </source>
</evidence>
<organism evidence="2 3">
    <name type="scientific">Pseudoduganella ginsengisoli</name>
    <dbReference type="NCBI Taxonomy" id="1462440"/>
    <lineage>
        <taxon>Bacteria</taxon>
        <taxon>Pseudomonadati</taxon>
        <taxon>Pseudomonadota</taxon>
        <taxon>Betaproteobacteria</taxon>
        <taxon>Burkholderiales</taxon>
        <taxon>Oxalobacteraceae</taxon>
        <taxon>Telluria group</taxon>
        <taxon>Pseudoduganella</taxon>
    </lineage>
</organism>
<evidence type="ECO:0000313" key="3">
    <source>
        <dbReference type="Proteomes" id="UP000484015"/>
    </source>
</evidence>
<feature type="chain" id="PRO_5026877589" evidence="1">
    <location>
        <begin position="27"/>
        <end position="215"/>
    </location>
</feature>
<gene>
    <name evidence="2" type="ORF">GM668_22110</name>
</gene>
<keyword evidence="1" id="KW-0732">Signal</keyword>
<name>A0A6L6Q4K5_9BURK</name>
<dbReference type="InterPro" id="IPR029032">
    <property type="entry name" value="AhpD-like"/>
</dbReference>
<dbReference type="Proteomes" id="UP000484015">
    <property type="component" value="Unassembled WGS sequence"/>
</dbReference>
<accession>A0A6L6Q4K5</accession>
<dbReference type="PANTHER" id="PTHR34846">
    <property type="entry name" value="4-CARBOXYMUCONOLACTONE DECARBOXYLASE FAMILY PROTEIN (AFU_ORTHOLOGUE AFUA_6G11590)"/>
    <property type="match status" value="1"/>
</dbReference>
<dbReference type="AlphaFoldDB" id="A0A6L6Q4K5"/>
<dbReference type="OrthoDB" id="5987308at2"/>
<reference evidence="2 3" key="1">
    <citation type="submission" date="2019-11" db="EMBL/GenBank/DDBJ databases">
        <title>Type strains purchased from KCTC, JCM and DSMZ.</title>
        <authorList>
            <person name="Lu H."/>
        </authorList>
    </citation>
    <scope>NUCLEOTIDE SEQUENCE [LARGE SCALE GENOMIC DNA]</scope>
    <source>
        <strain evidence="2 3">KCTC 42409</strain>
    </source>
</reference>